<dbReference type="STRING" id="1075417.SAMN05421823_10225"/>
<dbReference type="Gene3D" id="3.40.1440.60">
    <property type="entry name" value="PriA, 3(prime) DNA-binding domain"/>
    <property type="match status" value="1"/>
</dbReference>
<evidence type="ECO:0000259" key="13">
    <source>
        <dbReference type="PROSITE" id="PS51192"/>
    </source>
</evidence>
<keyword evidence="4 12" id="KW-0547">Nucleotide-binding</keyword>
<keyword evidence="8 12" id="KW-0067">ATP-binding</keyword>
<comment type="cofactor">
    <cofactor evidence="12">
        <name>Zn(2+)</name>
        <dbReference type="ChEBI" id="CHEBI:29105"/>
    </cofactor>
    <text evidence="12">Binds 2 zinc ions per subunit.</text>
</comment>
<dbReference type="GO" id="GO:0003677">
    <property type="term" value="F:DNA binding"/>
    <property type="evidence" value="ECO:0007669"/>
    <property type="project" value="UniProtKB-UniRule"/>
</dbReference>
<reference evidence="15 16" key="1">
    <citation type="submission" date="2016-10" db="EMBL/GenBank/DDBJ databases">
        <authorList>
            <person name="de Groot N.N."/>
        </authorList>
    </citation>
    <scope>NUCLEOTIDE SEQUENCE [LARGE SCALE GENOMIC DNA]</scope>
    <source>
        <strain evidence="15 16">DSM 25186</strain>
    </source>
</reference>
<gene>
    <name evidence="12" type="primary">priA</name>
    <name evidence="15" type="ORF">SAMN05421823_10225</name>
</gene>
<protein>
    <recommendedName>
        <fullName evidence="12">Replication restart protein PriA</fullName>
    </recommendedName>
    <alternativeName>
        <fullName evidence="12">ATP-dependent DNA helicase PriA</fullName>
        <ecNumber evidence="12">5.6.2.4</ecNumber>
    </alternativeName>
    <alternativeName>
        <fullName evidence="12">DNA 3'-5' helicase PriA</fullName>
    </alternativeName>
</protein>
<evidence type="ECO:0000256" key="10">
    <source>
        <dbReference type="ARBA" id="ARBA00023235"/>
    </source>
</evidence>
<dbReference type="GO" id="GO:0016887">
    <property type="term" value="F:ATP hydrolysis activity"/>
    <property type="evidence" value="ECO:0007669"/>
    <property type="project" value="RHEA"/>
</dbReference>
<evidence type="ECO:0000256" key="7">
    <source>
        <dbReference type="ARBA" id="ARBA00022833"/>
    </source>
</evidence>
<dbReference type="InterPro" id="IPR041222">
    <property type="entry name" value="PriA_3primeBD"/>
</dbReference>
<comment type="function">
    <text evidence="12">Initiates the restart of stalled replication forks, which reloads the replicative helicase on sites other than the origin of replication. Recognizes and binds to abandoned replication forks and remodels them to uncover a helicase loading site. Promotes assembly of the primosome at these replication forks.</text>
</comment>
<proteinExistence type="inferred from homology"/>
<keyword evidence="6 12" id="KW-0347">Helicase</keyword>
<evidence type="ECO:0000313" key="16">
    <source>
        <dbReference type="Proteomes" id="UP000198510"/>
    </source>
</evidence>
<keyword evidence="5 12" id="KW-0378">Hydrolase</keyword>
<feature type="binding site" evidence="12">
    <location>
        <position position="584"/>
    </location>
    <ligand>
        <name>Zn(2+)</name>
        <dbReference type="ChEBI" id="CHEBI:29105"/>
        <label>1</label>
    </ligand>
</feature>
<feature type="binding site" evidence="12">
    <location>
        <position position="587"/>
    </location>
    <ligand>
        <name>Zn(2+)</name>
        <dbReference type="ChEBI" id="CHEBI:29105"/>
        <label>1</label>
    </ligand>
</feature>
<dbReference type="InterPro" id="IPR042115">
    <property type="entry name" value="PriA_3primeBD_sf"/>
</dbReference>
<evidence type="ECO:0000256" key="12">
    <source>
        <dbReference type="HAMAP-Rule" id="MF_00983"/>
    </source>
</evidence>
<feature type="binding site" evidence="12">
    <location>
        <position position="547"/>
    </location>
    <ligand>
        <name>Zn(2+)</name>
        <dbReference type="ChEBI" id="CHEBI:29105"/>
        <label>1</label>
    </ligand>
</feature>
<dbReference type="CDD" id="cd17929">
    <property type="entry name" value="DEXHc_priA"/>
    <property type="match status" value="1"/>
</dbReference>
<dbReference type="GO" id="GO:0006269">
    <property type="term" value="P:DNA replication, synthesis of primer"/>
    <property type="evidence" value="ECO:0007669"/>
    <property type="project" value="UniProtKB-KW"/>
</dbReference>
<dbReference type="SMART" id="SM00487">
    <property type="entry name" value="DEXDc"/>
    <property type="match status" value="1"/>
</dbReference>
<dbReference type="InterPro" id="IPR001650">
    <property type="entry name" value="Helicase_C-like"/>
</dbReference>
<dbReference type="Proteomes" id="UP000198510">
    <property type="component" value="Unassembled WGS sequence"/>
</dbReference>
<dbReference type="PROSITE" id="PS51192">
    <property type="entry name" value="HELICASE_ATP_BIND_1"/>
    <property type="match status" value="1"/>
</dbReference>
<evidence type="ECO:0000256" key="3">
    <source>
        <dbReference type="ARBA" id="ARBA00022723"/>
    </source>
</evidence>
<dbReference type="InterPro" id="IPR014001">
    <property type="entry name" value="Helicase_ATP-bd"/>
</dbReference>
<keyword evidence="16" id="KW-1185">Reference proteome</keyword>
<dbReference type="RefSeq" id="WP_176955888.1">
    <property type="nucleotide sequence ID" value="NZ_FNFO01000002.1"/>
</dbReference>
<organism evidence="15 16">
    <name type="scientific">Catalinimonas alkaloidigena</name>
    <dbReference type="NCBI Taxonomy" id="1075417"/>
    <lineage>
        <taxon>Bacteria</taxon>
        <taxon>Pseudomonadati</taxon>
        <taxon>Bacteroidota</taxon>
        <taxon>Cytophagia</taxon>
        <taxon>Cytophagales</taxon>
        <taxon>Catalimonadaceae</taxon>
        <taxon>Catalinimonas</taxon>
    </lineage>
</organism>
<feature type="binding site" evidence="12">
    <location>
        <position position="556"/>
    </location>
    <ligand>
        <name>Zn(2+)</name>
        <dbReference type="ChEBI" id="CHEBI:29105"/>
        <label>2</label>
    </ligand>
</feature>
<comment type="similarity">
    <text evidence="12">Belongs to the helicase family. PriA subfamily.</text>
</comment>
<keyword evidence="10 12" id="KW-0413">Isomerase</keyword>
<dbReference type="EMBL" id="FNFO01000002">
    <property type="protein sequence ID" value="SDK16012.1"/>
    <property type="molecule type" value="Genomic_DNA"/>
</dbReference>
<dbReference type="GO" id="GO:0006270">
    <property type="term" value="P:DNA replication initiation"/>
    <property type="evidence" value="ECO:0007669"/>
    <property type="project" value="TreeGrafter"/>
</dbReference>
<dbReference type="NCBIfam" id="TIGR00595">
    <property type="entry name" value="priA"/>
    <property type="match status" value="1"/>
</dbReference>
<keyword evidence="2 12" id="KW-0235">DNA replication</keyword>
<evidence type="ECO:0000259" key="14">
    <source>
        <dbReference type="PROSITE" id="PS51194"/>
    </source>
</evidence>
<dbReference type="PROSITE" id="PS51194">
    <property type="entry name" value="HELICASE_CTER"/>
    <property type="match status" value="1"/>
</dbReference>
<feature type="binding site" evidence="12">
    <location>
        <position position="544"/>
    </location>
    <ligand>
        <name>Zn(2+)</name>
        <dbReference type="ChEBI" id="CHEBI:29105"/>
        <label>1</label>
    </ligand>
</feature>
<dbReference type="FunFam" id="3.40.50.300:FF:000489">
    <property type="entry name" value="Primosome assembly protein PriA"/>
    <property type="match status" value="1"/>
</dbReference>
<accession>A0A1G8ZLL9</accession>
<dbReference type="SMART" id="SM00490">
    <property type="entry name" value="HELICc"/>
    <property type="match status" value="1"/>
</dbReference>
<dbReference type="GO" id="GO:0043138">
    <property type="term" value="F:3'-5' DNA helicase activity"/>
    <property type="evidence" value="ECO:0007669"/>
    <property type="project" value="UniProtKB-EC"/>
</dbReference>
<dbReference type="InterPro" id="IPR041236">
    <property type="entry name" value="PriA_C"/>
</dbReference>
<name>A0A1G8ZLL9_9BACT</name>
<dbReference type="InterPro" id="IPR027417">
    <property type="entry name" value="P-loop_NTPase"/>
</dbReference>
<feature type="binding site" evidence="12">
    <location>
        <position position="571"/>
    </location>
    <ligand>
        <name>Zn(2+)</name>
        <dbReference type="ChEBI" id="CHEBI:29105"/>
        <label>2</label>
    </ligand>
</feature>
<dbReference type="HAMAP" id="MF_00983">
    <property type="entry name" value="PriA"/>
    <property type="match status" value="1"/>
</dbReference>
<dbReference type="FunFam" id="3.40.1440.60:FF:000001">
    <property type="entry name" value="Primosomal protein N"/>
    <property type="match status" value="1"/>
</dbReference>
<evidence type="ECO:0000256" key="5">
    <source>
        <dbReference type="ARBA" id="ARBA00022801"/>
    </source>
</evidence>
<dbReference type="SUPFAM" id="SSF52540">
    <property type="entry name" value="P-loop containing nucleoside triphosphate hydrolases"/>
    <property type="match status" value="2"/>
</dbReference>
<sequence length="839" mass="96161">MSTLDLNPYLPTERVTLFADVILPLPLPQLFTYRVPHDLNDAIQPGARAVVQFGRRKIVTAVVARLHETAPSRYQAKYILELLDDEPLVNEHQLRFFEWMADYYLCAIGEVMNAALPSGLKISSRSRIQLNPDWDRSGFDLLNEKEGKLIELLEEHESLTYDEAAEKLDVKNIYHILKGLTALRAIILFEELKEKYKPRTIKKVRLVPHHTASEERLQALFEQLESNPKQISVLLSYLQRVPVHANPAYNEKGIEKSELKGTGISASSLATLTKNGVFEEFEVVVSRFPTTGKAEKLKEVVLTEQQTRAREEIIRLFQEKEVTLLHGITGSGKTEVYIDLIRRALDSGSQVLFMLPEIALTTQIVARLQKVFGQEMGIYHSKFSDNERVEVWQSVASGAISFIVGVRSAIFLPFSNLGLIIVDEEHETSYKQFDPAPRYHARDASLVLARQHGARVLLGSATPSIETYHQARTERWGLVEMLQRYGDAQLPEMELADISIEKKQKKLQNGFGTALLDAMRQSMTRHEQVILFQNRRGYSPWLQCQECDHVPRCRQCDVSLTYHQAAQELRCHYCGYHEDVPRTCPECDSPKLMAMGAGTERIEDDLKLLIPEIRVQRMDLDTTRSKNSYQQIIGDFEERNIDVLVGTQMVSKGLDFDHVGLVGIFDADRMLHFPDFRAHERTFQMITQVSGRAGRRDRRGRVIIQTHKPQQAILHKIVQGDFLGLYLDEIREREGFFYPPFAHLIRVTTKCEERKVAFQAATALVNIFSRHLGPSRVMGPEAPVVERIRNQYLQDVLVKLERGKLNLKAVKEMIRREIRTLETERIYKNVRFVVDVDPV</sequence>
<evidence type="ECO:0000256" key="4">
    <source>
        <dbReference type="ARBA" id="ARBA00022741"/>
    </source>
</evidence>
<feature type="binding site" evidence="12">
    <location>
        <position position="553"/>
    </location>
    <ligand>
        <name>Zn(2+)</name>
        <dbReference type="ChEBI" id="CHEBI:29105"/>
        <label>2</label>
    </ligand>
</feature>
<dbReference type="Pfam" id="PF18074">
    <property type="entry name" value="PriA_C"/>
    <property type="match status" value="1"/>
</dbReference>
<evidence type="ECO:0000256" key="8">
    <source>
        <dbReference type="ARBA" id="ARBA00022840"/>
    </source>
</evidence>
<dbReference type="EC" id="5.6.2.4" evidence="12"/>
<dbReference type="PANTHER" id="PTHR30580:SF0">
    <property type="entry name" value="PRIMOSOMAL PROTEIN N"/>
    <property type="match status" value="1"/>
</dbReference>
<keyword evidence="7 12" id="KW-0862">Zinc</keyword>
<evidence type="ECO:0000313" key="15">
    <source>
        <dbReference type="EMBL" id="SDK16012.1"/>
    </source>
</evidence>
<dbReference type="InterPro" id="IPR005259">
    <property type="entry name" value="PriA"/>
</dbReference>
<comment type="catalytic activity">
    <reaction evidence="12">
        <text>Couples ATP hydrolysis with the unwinding of duplex DNA by translocating in the 3'-5' direction.</text>
        <dbReference type="EC" id="5.6.2.4"/>
    </reaction>
</comment>
<evidence type="ECO:0000256" key="9">
    <source>
        <dbReference type="ARBA" id="ARBA00023125"/>
    </source>
</evidence>
<dbReference type="GO" id="GO:0008270">
    <property type="term" value="F:zinc ion binding"/>
    <property type="evidence" value="ECO:0007669"/>
    <property type="project" value="UniProtKB-UniRule"/>
</dbReference>
<comment type="catalytic activity">
    <reaction evidence="11 12">
        <text>ATP + H2O = ADP + phosphate + H(+)</text>
        <dbReference type="Rhea" id="RHEA:13065"/>
        <dbReference type="ChEBI" id="CHEBI:15377"/>
        <dbReference type="ChEBI" id="CHEBI:15378"/>
        <dbReference type="ChEBI" id="CHEBI:30616"/>
        <dbReference type="ChEBI" id="CHEBI:43474"/>
        <dbReference type="ChEBI" id="CHEBI:456216"/>
        <dbReference type="EC" id="5.6.2.4"/>
    </reaction>
</comment>
<evidence type="ECO:0000256" key="2">
    <source>
        <dbReference type="ARBA" id="ARBA00022705"/>
    </source>
</evidence>
<dbReference type="InterPro" id="IPR011545">
    <property type="entry name" value="DEAD/DEAH_box_helicase_dom"/>
</dbReference>
<dbReference type="GO" id="GO:0006310">
    <property type="term" value="P:DNA recombination"/>
    <property type="evidence" value="ECO:0007669"/>
    <property type="project" value="InterPro"/>
</dbReference>
<feature type="domain" description="Helicase ATP-binding" evidence="13">
    <location>
        <begin position="314"/>
        <end position="481"/>
    </location>
</feature>
<dbReference type="PANTHER" id="PTHR30580">
    <property type="entry name" value="PRIMOSOMAL PROTEIN N"/>
    <property type="match status" value="1"/>
</dbReference>
<keyword evidence="1 12" id="KW-0639">Primosome</keyword>
<dbReference type="GO" id="GO:0006302">
    <property type="term" value="P:double-strand break repair"/>
    <property type="evidence" value="ECO:0007669"/>
    <property type="project" value="InterPro"/>
</dbReference>
<dbReference type="GO" id="GO:1990077">
    <property type="term" value="C:primosome complex"/>
    <property type="evidence" value="ECO:0007669"/>
    <property type="project" value="UniProtKB-UniRule"/>
</dbReference>
<dbReference type="Pfam" id="PF17764">
    <property type="entry name" value="PriA_3primeBD"/>
    <property type="match status" value="1"/>
</dbReference>
<comment type="subunit">
    <text evidence="12">Component of the replication restart primosome.</text>
</comment>
<feature type="domain" description="Helicase C-terminal" evidence="14">
    <location>
        <begin position="579"/>
        <end position="738"/>
    </location>
</feature>
<dbReference type="Gene3D" id="3.40.50.300">
    <property type="entry name" value="P-loop containing nucleotide triphosphate hydrolases"/>
    <property type="match status" value="2"/>
</dbReference>
<keyword evidence="3 12" id="KW-0479">Metal-binding</keyword>
<feature type="binding site" evidence="12">
    <location>
        <position position="574"/>
    </location>
    <ligand>
        <name>Zn(2+)</name>
        <dbReference type="ChEBI" id="CHEBI:29105"/>
        <label>2</label>
    </ligand>
</feature>
<evidence type="ECO:0000256" key="1">
    <source>
        <dbReference type="ARBA" id="ARBA00022515"/>
    </source>
</evidence>
<dbReference type="GO" id="GO:0005524">
    <property type="term" value="F:ATP binding"/>
    <property type="evidence" value="ECO:0007669"/>
    <property type="project" value="UniProtKB-UniRule"/>
</dbReference>
<dbReference type="Pfam" id="PF00271">
    <property type="entry name" value="Helicase_C"/>
    <property type="match status" value="1"/>
</dbReference>
<evidence type="ECO:0000256" key="6">
    <source>
        <dbReference type="ARBA" id="ARBA00022806"/>
    </source>
</evidence>
<evidence type="ECO:0000256" key="11">
    <source>
        <dbReference type="ARBA" id="ARBA00048988"/>
    </source>
</evidence>
<dbReference type="InterPro" id="IPR040498">
    <property type="entry name" value="PriA_CRR"/>
</dbReference>
<keyword evidence="9 12" id="KW-0238">DNA-binding</keyword>
<dbReference type="AlphaFoldDB" id="A0A1G8ZLL9"/>
<dbReference type="Pfam" id="PF00270">
    <property type="entry name" value="DEAD"/>
    <property type="match status" value="1"/>
</dbReference>
<dbReference type="Pfam" id="PF18319">
    <property type="entry name" value="Zn_ribbon_PriA"/>
    <property type="match status" value="1"/>
</dbReference>